<name>A0A2S4KWE1_9HYPO</name>
<dbReference type="AlphaFoldDB" id="A0A2S4KWE1"/>
<proteinExistence type="predicted"/>
<dbReference type="Proteomes" id="UP000237481">
    <property type="component" value="Unassembled WGS sequence"/>
</dbReference>
<sequence length="185" mass="20184">MSINYAYPSSGSVVLDLVLLRHWRQQSSFMLSVEAAVTGRQSPKHGKHSVPSTQAWTHPLMPQPRLALVMNVAVQEQASVRMDAGKGAGNARSAHFRISRLHLPPTSPPLALPSPPRTLSKPPQLIDPHRCPSATVTMLPLRAPFRAIRALPTPMAAALAPRAPARRFYHDKDKPAHAPTQDDAD</sequence>
<feature type="compositionally biased region" description="Pro residues" evidence="1">
    <location>
        <begin position="105"/>
        <end position="116"/>
    </location>
</feature>
<evidence type="ECO:0000313" key="2">
    <source>
        <dbReference type="EMBL" id="POR34518.1"/>
    </source>
</evidence>
<comment type="caution">
    <text evidence="2">The sequence shown here is derived from an EMBL/GenBank/DDBJ whole genome shotgun (WGS) entry which is preliminary data.</text>
</comment>
<accession>A0A2S4KWE1</accession>
<feature type="region of interest" description="Disordered" evidence="1">
    <location>
        <begin position="102"/>
        <end position="126"/>
    </location>
</feature>
<feature type="region of interest" description="Disordered" evidence="1">
    <location>
        <begin position="162"/>
        <end position="185"/>
    </location>
</feature>
<organism evidence="2 3">
    <name type="scientific">Tolypocladium paradoxum</name>
    <dbReference type="NCBI Taxonomy" id="94208"/>
    <lineage>
        <taxon>Eukaryota</taxon>
        <taxon>Fungi</taxon>
        <taxon>Dikarya</taxon>
        <taxon>Ascomycota</taxon>
        <taxon>Pezizomycotina</taxon>
        <taxon>Sordariomycetes</taxon>
        <taxon>Hypocreomycetidae</taxon>
        <taxon>Hypocreales</taxon>
        <taxon>Ophiocordycipitaceae</taxon>
        <taxon>Tolypocladium</taxon>
    </lineage>
</organism>
<evidence type="ECO:0000256" key="1">
    <source>
        <dbReference type="SAM" id="MobiDB-lite"/>
    </source>
</evidence>
<protein>
    <submittedName>
        <fullName evidence="2">Uncharacterized protein</fullName>
    </submittedName>
</protein>
<keyword evidence="3" id="KW-1185">Reference proteome</keyword>
<evidence type="ECO:0000313" key="3">
    <source>
        <dbReference type="Proteomes" id="UP000237481"/>
    </source>
</evidence>
<reference evidence="2 3" key="1">
    <citation type="submission" date="2018-01" db="EMBL/GenBank/DDBJ databases">
        <title>Harnessing the power of phylogenomics to disentangle the directionality and signatures of interkingdom host jumping in the parasitic fungal genus Tolypocladium.</title>
        <authorList>
            <person name="Quandt C.A."/>
            <person name="Patterson W."/>
            <person name="Spatafora J.W."/>
        </authorList>
    </citation>
    <scope>NUCLEOTIDE SEQUENCE [LARGE SCALE GENOMIC DNA]</scope>
    <source>
        <strain evidence="2 3">NRBC 100945</strain>
    </source>
</reference>
<dbReference type="EMBL" id="PKSG01000515">
    <property type="protein sequence ID" value="POR34518.1"/>
    <property type="molecule type" value="Genomic_DNA"/>
</dbReference>
<gene>
    <name evidence="2" type="ORF">TPAR_05267</name>
</gene>